<dbReference type="InterPro" id="IPR004477">
    <property type="entry name" value="ComEC_N"/>
</dbReference>
<evidence type="ECO:0000313" key="9">
    <source>
        <dbReference type="Proteomes" id="UP000177362"/>
    </source>
</evidence>
<proteinExistence type="predicted"/>
<dbReference type="GO" id="GO:0005886">
    <property type="term" value="C:plasma membrane"/>
    <property type="evidence" value="ECO:0007669"/>
    <property type="project" value="UniProtKB-SubCell"/>
</dbReference>
<feature type="transmembrane region" description="Helical" evidence="6">
    <location>
        <begin position="457"/>
        <end position="474"/>
    </location>
</feature>
<keyword evidence="2" id="KW-1003">Cell membrane</keyword>
<gene>
    <name evidence="8" type="ORF">A3C11_01965</name>
</gene>
<keyword evidence="4 6" id="KW-1133">Transmembrane helix</keyword>
<dbReference type="Pfam" id="PF03772">
    <property type="entry name" value="Competence"/>
    <property type="match status" value="1"/>
</dbReference>
<feature type="transmembrane region" description="Helical" evidence="6">
    <location>
        <begin position="428"/>
        <end position="451"/>
    </location>
</feature>
<feature type="transmembrane region" description="Helical" evidence="6">
    <location>
        <begin position="332"/>
        <end position="353"/>
    </location>
</feature>
<sequence>MKRLPLSLAGFLVFVAVLCGIFVSSFFQIPIFFLWALIVLGAIFLTLGITRQEFLITGFIVIAFSLGCLRMLVVSQPDDTFVRVAGERQDFLGEVVDPPDVRDTNTQLVIETADFGSARRVLVIMRRFPEFLRGESVYVSGVVQGLPKDNPGYRASLVRRGISGIALFPKLEAVSPQPFSLLRLLDSAKVRFESALASTLPEPDASFVIGILIGARGSIPQAIRDAFSKTGTSHIIALSGFNITIIALAISWALGFFRLSQKVRVAAATMGILLFVVVVGGGASVVRAALMGVLALVALQRGRVYEMTNALLFAAVLMALSNPYVLRFDVSFQLSFLATLGIIVVPPRLASYFQWAPERFQIREILTATIAAEIFVFPLILWNFGTVSAIGPLANLLVLPFIPLAMLLGFITGILAMASPFLALPIAWALHLVVTYQLGIIQLLAGFFLSSFSLPKAATFIFALPAIYFTVAALRARFHPPAAKFYV</sequence>
<dbReference type="STRING" id="1802271.A3C11_01965"/>
<feature type="transmembrane region" description="Helical" evidence="6">
    <location>
        <begin position="54"/>
        <end position="73"/>
    </location>
</feature>
<dbReference type="Proteomes" id="UP000177362">
    <property type="component" value="Unassembled WGS sequence"/>
</dbReference>
<evidence type="ECO:0000256" key="1">
    <source>
        <dbReference type="ARBA" id="ARBA00004651"/>
    </source>
</evidence>
<evidence type="ECO:0000256" key="3">
    <source>
        <dbReference type="ARBA" id="ARBA00022692"/>
    </source>
</evidence>
<evidence type="ECO:0000256" key="6">
    <source>
        <dbReference type="SAM" id="Phobius"/>
    </source>
</evidence>
<feature type="transmembrane region" description="Helical" evidence="6">
    <location>
        <begin position="265"/>
        <end position="298"/>
    </location>
</feature>
<feature type="domain" description="ComEC/Rec2-related protein" evidence="7">
    <location>
        <begin position="212"/>
        <end position="474"/>
    </location>
</feature>
<evidence type="ECO:0000256" key="2">
    <source>
        <dbReference type="ARBA" id="ARBA00022475"/>
    </source>
</evidence>
<evidence type="ECO:0000256" key="4">
    <source>
        <dbReference type="ARBA" id="ARBA00022989"/>
    </source>
</evidence>
<feature type="transmembrane region" description="Helical" evidence="6">
    <location>
        <begin position="29"/>
        <end position="47"/>
    </location>
</feature>
<comment type="caution">
    <text evidence="8">The sequence shown here is derived from an EMBL/GenBank/DDBJ whole genome shotgun (WGS) entry which is preliminary data.</text>
</comment>
<dbReference type="AlphaFoldDB" id="A0A1G2KLB8"/>
<evidence type="ECO:0000259" key="7">
    <source>
        <dbReference type="Pfam" id="PF03772"/>
    </source>
</evidence>
<accession>A0A1G2KLB8</accession>
<comment type="subcellular location">
    <subcellularLocation>
        <location evidence="1">Cell membrane</location>
        <topology evidence="1">Multi-pass membrane protein</topology>
    </subcellularLocation>
</comment>
<evidence type="ECO:0000313" key="8">
    <source>
        <dbReference type="EMBL" id="OHA00230.1"/>
    </source>
</evidence>
<feature type="transmembrane region" description="Helical" evidence="6">
    <location>
        <begin position="365"/>
        <end position="384"/>
    </location>
</feature>
<protein>
    <recommendedName>
        <fullName evidence="7">ComEC/Rec2-related protein domain-containing protein</fullName>
    </recommendedName>
</protein>
<reference evidence="8 9" key="1">
    <citation type="journal article" date="2016" name="Nat. Commun.">
        <title>Thousands of microbial genomes shed light on interconnected biogeochemical processes in an aquifer system.</title>
        <authorList>
            <person name="Anantharaman K."/>
            <person name="Brown C.T."/>
            <person name="Hug L.A."/>
            <person name="Sharon I."/>
            <person name="Castelle C.J."/>
            <person name="Probst A.J."/>
            <person name="Thomas B.C."/>
            <person name="Singh A."/>
            <person name="Wilkins M.J."/>
            <person name="Karaoz U."/>
            <person name="Brodie E.L."/>
            <person name="Williams K.H."/>
            <person name="Hubbard S.S."/>
            <person name="Banfield J.F."/>
        </authorList>
    </citation>
    <scope>NUCLEOTIDE SEQUENCE [LARGE SCALE GENOMIC DNA]</scope>
</reference>
<feature type="transmembrane region" description="Helical" evidence="6">
    <location>
        <begin position="235"/>
        <end position="259"/>
    </location>
</feature>
<dbReference type="NCBIfam" id="TIGR00360">
    <property type="entry name" value="ComEC_N-term"/>
    <property type="match status" value="1"/>
</dbReference>
<name>A0A1G2KLB8_9BACT</name>
<keyword evidence="5 6" id="KW-0472">Membrane</keyword>
<feature type="transmembrane region" description="Helical" evidence="6">
    <location>
        <begin position="396"/>
        <end position="416"/>
    </location>
</feature>
<feature type="transmembrane region" description="Helical" evidence="6">
    <location>
        <begin position="310"/>
        <end position="326"/>
    </location>
</feature>
<dbReference type="PANTHER" id="PTHR30619:SF7">
    <property type="entry name" value="BETA-LACTAMASE DOMAIN PROTEIN"/>
    <property type="match status" value="1"/>
</dbReference>
<keyword evidence="3 6" id="KW-0812">Transmembrane</keyword>
<organism evidence="8 9">
    <name type="scientific">Candidatus Sungbacteria bacterium RIFCSPHIGHO2_02_FULL_49_12</name>
    <dbReference type="NCBI Taxonomy" id="1802271"/>
    <lineage>
        <taxon>Bacteria</taxon>
        <taxon>Candidatus Sungiibacteriota</taxon>
    </lineage>
</organism>
<dbReference type="EMBL" id="MHQJ01000054">
    <property type="protein sequence ID" value="OHA00230.1"/>
    <property type="molecule type" value="Genomic_DNA"/>
</dbReference>
<evidence type="ECO:0000256" key="5">
    <source>
        <dbReference type="ARBA" id="ARBA00023136"/>
    </source>
</evidence>
<dbReference type="PANTHER" id="PTHR30619">
    <property type="entry name" value="DNA INTERNALIZATION/COMPETENCE PROTEIN COMEC/REC2"/>
    <property type="match status" value="1"/>
</dbReference>
<dbReference type="InterPro" id="IPR052159">
    <property type="entry name" value="Competence_DNA_uptake"/>
</dbReference>